<gene>
    <name evidence="2" type="ORF">BGT96224V316_LOCUS4761</name>
</gene>
<name>A0A9X9MI45_BLUGR</name>
<dbReference type="AlphaFoldDB" id="A0A9X9MI45"/>
<keyword evidence="3" id="KW-1185">Reference proteome</keyword>
<dbReference type="Proteomes" id="UP000324639">
    <property type="component" value="Chromosome Bgt_-07"/>
</dbReference>
<dbReference type="EMBL" id="LR026990">
    <property type="protein sequence ID" value="VDB88988.1"/>
    <property type="molecule type" value="Genomic_DNA"/>
</dbReference>
<evidence type="ECO:0000313" key="3">
    <source>
        <dbReference type="Proteomes" id="UP000324639"/>
    </source>
</evidence>
<feature type="chain" id="PRO_5040982427" evidence="1">
    <location>
        <begin position="23"/>
        <end position="76"/>
    </location>
</feature>
<organism evidence="2 3">
    <name type="scientific">Blumeria graminis f. sp. tritici</name>
    <dbReference type="NCBI Taxonomy" id="62690"/>
    <lineage>
        <taxon>Eukaryota</taxon>
        <taxon>Fungi</taxon>
        <taxon>Dikarya</taxon>
        <taxon>Ascomycota</taxon>
        <taxon>Pezizomycotina</taxon>
        <taxon>Leotiomycetes</taxon>
        <taxon>Erysiphales</taxon>
        <taxon>Erysiphaceae</taxon>
        <taxon>Blumeria</taxon>
    </lineage>
</organism>
<keyword evidence="1" id="KW-0732">Signal</keyword>
<dbReference type="PROSITE" id="PS51257">
    <property type="entry name" value="PROKAR_LIPOPROTEIN"/>
    <property type="match status" value="1"/>
</dbReference>
<proteinExistence type="predicted"/>
<protein>
    <submittedName>
        <fullName evidence="2">Bgt-51980</fullName>
    </submittedName>
</protein>
<accession>A0A9X9MI45</accession>
<reference evidence="2 3" key="1">
    <citation type="submission" date="2018-08" db="EMBL/GenBank/DDBJ databases">
        <authorList>
            <person name="Muller C M."/>
        </authorList>
    </citation>
    <scope>NUCLEOTIDE SEQUENCE [LARGE SCALE GENOMIC DNA]</scope>
</reference>
<evidence type="ECO:0000313" key="2">
    <source>
        <dbReference type="EMBL" id="VDB88988.1"/>
    </source>
</evidence>
<evidence type="ECO:0000256" key="1">
    <source>
        <dbReference type="SAM" id="SignalP"/>
    </source>
</evidence>
<sequence>MSRVGVLCSSTYTALLIACLECHNLLQTDIIPCKLSYNTSRATSYFIIFVHSSFLMKLRPTTLLIAVASASLIVLQ</sequence>
<feature type="signal peptide" evidence="1">
    <location>
        <begin position="1"/>
        <end position="22"/>
    </location>
</feature>